<dbReference type="Gene3D" id="3.10.129.10">
    <property type="entry name" value="Hotdog Thioesterase"/>
    <property type="match status" value="1"/>
</dbReference>
<reference evidence="3 4" key="1">
    <citation type="submission" date="2019-11" db="EMBL/GenBank/DDBJ databases">
        <authorList>
            <person name="Holert J."/>
        </authorList>
    </citation>
    <scope>NUCLEOTIDE SEQUENCE [LARGE SCALE GENOMIC DNA]</scope>
    <source>
        <strain evidence="3">BC5_2</strain>
    </source>
</reference>
<dbReference type="FunFam" id="3.10.129.10:FF:000042">
    <property type="entry name" value="MaoC domain protein dehydratase"/>
    <property type="match status" value="1"/>
</dbReference>
<dbReference type="InterPro" id="IPR002539">
    <property type="entry name" value="MaoC-like_dom"/>
</dbReference>
<evidence type="ECO:0000313" key="4">
    <source>
        <dbReference type="Proteomes" id="UP000434580"/>
    </source>
</evidence>
<dbReference type="InterPro" id="IPR050965">
    <property type="entry name" value="UPF0336/Enoyl-CoA_hydratase"/>
</dbReference>
<dbReference type="GO" id="GO:0019171">
    <property type="term" value="F:(3R)-hydroxyacyl-[acyl-carrier-protein] dehydratase activity"/>
    <property type="evidence" value="ECO:0007669"/>
    <property type="project" value="TreeGrafter"/>
</dbReference>
<dbReference type="PANTHER" id="PTHR43437">
    <property type="entry name" value="HYDROXYACYL-THIOESTER DEHYDRATASE TYPE 2, MITOCHONDRIAL-RELATED"/>
    <property type="match status" value="1"/>
</dbReference>
<dbReference type="EC" id="4.2.1.119" evidence="3"/>
<dbReference type="InterPro" id="IPR029069">
    <property type="entry name" value="HotDog_dom_sf"/>
</dbReference>
<dbReference type="Proteomes" id="UP000434580">
    <property type="component" value="Unassembled WGS sequence"/>
</dbReference>
<sequence>MSKLTNVTINEISIGQKATYTKTCTADDITLFAKVSGDVNPVHLDDEFAATTPFGKRIAHGMYTGALVSAALAVELPGPGTIYLGQELKFKAPVFIDDEITVELEVETVREEKAIVGLKCTCTNQEGTVVAVGNATVMAPKKKMEVEAPALPSVTLG</sequence>
<name>A0A5S9PU93_9GAMM</name>
<dbReference type="PRINTS" id="PR01483">
    <property type="entry name" value="FASYNTHASE"/>
</dbReference>
<evidence type="ECO:0000256" key="1">
    <source>
        <dbReference type="ARBA" id="ARBA00023239"/>
    </source>
</evidence>
<dbReference type="InterPro" id="IPR003965">
    <property type="entry name" value="Fatty_acid_synthase"/>
</dbReference>
<dbReference type="EMBL" id="CACSII010000013">
    <property type="protein sequence ID" value="CAA0108030.1"/>
    <property type="molecule type" value="Genomic_DNA"/>
</dbReference>
<dbReference type="GO" id="GO:0004312">
    <property type="term" value="F:fatty acid synthase activity"/>
    <property type="evidence" value="ECO:0007669"/>
    <property type="project" value="InterPro"/>
</dbReference>
<dbReference type="AlphaFoldDB" id="A0A5S9PU93"/>
<dbReference type="GO" id="GO:0018812">
    <property type="term" value="F:3-hydroxyacyl-CoA dehydratase activity"/>
    <property type="evidence" value="ECO:0007669"/>
    <property type="project" value="UniProtKB-EC"/>
</dbReference>
<dbReference type="GO" id="GO:0005835">
    <property type="term" value="C:fatty acid synthase complex"/>
    <property type="evidence" value="ECO:0007669"/>
    <property type="project" value="InterPro"/>
</dbReference>
<evidence type="ECO:0000313" key="3">
    <source>
        <dbReference type="EMBL" id="CAA0108030.1"/>
    </source>
</evidence>
<accession>A0A5S9PU93</accession>
<organism evidence="3 4">
    <name type="scientific">BD1-7 clade bacterium</name>
    <dbReference type="NCBI Taxonomy" id="2029982"/>
    <lineage>
        <taxon>Bacteria</taxon>
        <taxon>Pseudomonadati</taxon>
        <taxon>Pseudomonadota</taxon>
        <taxon>Gammaproteobacteria</taxon>
        <taxon>Cellvibrionales</taxon>
        <taxon>Spongiibacteraceae</taxon>
        <taxon>BD1-7 clade</taxon>
    </lineage>
</organism>
<dbReference type="PANTHER" id="PTHR43437:SF3">
    <property type="entry name" value="HYDROXYACYL-THIOESTER DEHYDRATASE TYPE 2, MITOCHONDRIAL"/>
    <property type="match status" value="1"/>
</dbReference>
<proteinExistence type="predicted"/>
<dbReference type="Pfam" id="PF01575">
    <property type="entry name" value="MaoC_dehydratas"/>
    <property type="match status" value="1"/>
</dbReference>
<keyword evidence="1 3" id="KW-0456">Lyase</keyword>
<evidence type="ECO:0000259" key="2">
    <source>
        <dbReference type="Pfam" id="PF01575"/>
    </source>
</evidence>
<dbReference type="SUPFAM" id="SSF54637">
    <property type="entry name" value="Thioesterase/thiol ester dehydrase-isomerase"/>
    <property type="match status" value="1"/>
</dbReference>
<protein>
    <submittedName>
        <fullName evidence="3">(R)-specific enoyl-CoA hydratase</fullName>
        <ecNumber evidence="3">4.2.1.119</ecNumber>
    </submittedName>
</protein>
<dbReference type="GO" id="GO:0006633">
    <property type="term" value="P:fatty acid biosynthetic process"/>
    <property type="evidence" value="ECO:0007669"/>
    <property type="project" value="InterPro"/>
</dbReference>
<gene>
    <name evidence="3" type="primary">phaJ</name>
    <name evidence="3" type="ORF">DPBNPPHM_04072</name>
</gene>
<dbReference type="CDD" id="cd03449">
    <property type="entry name" value="R_hydratase"/>
    <property type="match status" value="1"/>
</dbReference>
<feature type="domain" description="MaoC-like" evidence="2">
    <location>
        <begin position="17"/>
        <end position="115"/>
    </location>
</feature>